<evidence type="ECO:0000313" key="2">
    <source>
        <dbReference type="EMBL" id="KOF88394.1"/>
    </source>
</evidence>
<feature type="region of interest" description="Disordered" evidence="1">
    <location>
        <begin position="1"/>
        <end position="44"/>
    </location>
</feature>
<dbReference type="AlphaFoldDB" id="A0A0L8HH03"/>
<accession>A0A0L8HH03</accession>
<protein>
    <submittedName>
        <fullName evidence="2">Uncharacterized protein</fullName>
    </submittedName>
</protein>
<dbReference type="EMBL" id="KQ418194">
    <property type="protein sequence ID" value="KOF88394.1"/>
    <property type="molecule type" value="Genomic_DNA"/>
</dbReference>
<organism evidence="2">
    <name type="scientific">Octopus bimaculoides</name>
    <name type="common">California two-spotted octopus</name>
    <dbReference type="NCBI Taxonomy" id="37653"/>
    <lineage>
        <taxon>Eukaryota</taxon>
        <taxon>Metazoa</taxon>
        <taxon>Spiralia</taxon>
        <taxon>Lophotrochozoa</taxon>
        <taxon>Mollusca</taxon>
        <taxon>Cephalopoda</taxon>
        <taxon>Coleoidea</taxon>
        <taxon>Octopodiformes</taxon>
        <taxon>Octopoda</taxon>
        <taxon>Incirrata</taxon>
        <taxon>Octopodidae</taxon>
        <taxon>Octopus</taxon>
    </lineage>
</organism>
<evidence type="ECO:0000256" key="1">
    <source>
        <dbReference type="SAM" id="MobiDB-lite"/>
    </source>
</evidence>
<gene>
    <name evidence="2" type="ORF">OCBIM_22015105mg</name>
</gene>
<reference evidence="2" key="1">
    <citation type="submission" date="2015-07" db="EMBL/GenBank/DDBJ databases">
        <title>MeaNS - Measles Nucleotide Surveillance Program.</title>
        <authorList>
            <person name="Tran T."/>
            <person name="Druce J."/>
        </authorList>
    </citation>
    <scope>NUCLEOTIDE SEQUENCE</scope>
    <source>
        <strain evidence="2">UCB-OBI-ISO-001</strain>
        <tissue evidence="2">Gonad</tissue>
    </source>
</reference>
<sequence length="44" mass="5786">MTERKGERMIKRQRENNRERERRENDREGMIKRQRENNRERERE</sequence>
<proteinExistence type="predicted"/>
<name>A0A0L8HH03_OCTBM</name>